<reference evidence="5" key="1">
    <citation type="journal article" date="2019" name="Int. J. Syst. Evol. Microbiol.">
        <title>The Global Catalogue of Microorganisms (GCM) 10K type strain sequencing project: providing services to taxonomists for standard genome sequencing and annotation.</title>
        <authorList>
            <consortium name="The Broad Institute Genomics Platform"/>
            <consortium name="The Broad Institute Genome Sequencing Center for Infectious Disease"/>
            <person name="Wu L."/>
            <person name="Ma J."/>
        </authorList>
    </citation>
    <scope>NUCLEOTIDE SEQUENCE [LARGE SCALE GENOMIC DNA]</scope>
    <source>
        <strain evidence="5">CCUG 57113</strain>
    </source>
</reference>
<comment type="subcellular location">
    <subcellularLocation>
        <location evidence="1">Cell envelope</location>
    </subcellularLocation>
</comment>
<dbReference type="Gene3D" id="2.160.20.110">
    <property type="match status" value="1"/>
</dbReference>
<name>A0ABW0LTA2_9BACL</name>
<feature type="domain" description="SLH" evidence="3">
    <location>
        <begin position="1401"/>
        <end position="1452"/>
    </location>
</feature>
<dbReference type="Proteomes" id="UP001596105">
    <property type="component" value="Unassembled WGS sequence"/>
</dbReference>
<evidence type="ECO:0000259" key="3">
    <source>
        <dbReference type="PROSITE" id="PS51272"/>
    </source>
</evidence>
<comment type="caution">
    <text evidence="4">The sequence shown here is derived from an EMBL/GenBank/DDBJ whole genome shotgun (WGS) entry which is preliminary data.</text>
</comment>
<dbReference type="SUPFAM" id="SSF89372">
    <property type="entry name" value="Fucose-specific lectin"/>
    <property type="match status" value="1"/>
</dbReference>
<feature type="region of interest" description="Disordered" evidence="2">
    <location>
        <begin position="1102"/>
        <end position="1133"/>
    </location>
</feature>
<dbReference type="Pfam" id="PF12733">
    <property type="entry name" value="Cadherin-like"/>
    <property type="match status" value="2"/>
</dbReference>
<feature type="domain" description="SLH" evidence="3">
    <location>
        <begin position="1275"/>
        <end position="1338"/>
    </location>
</feature>
<dbReference type="Pfam" id="PF00395">
    <property type="entry name" value="SLH"/>
    <property type="match status" value="3"/>
</dbReference>
<dbReference type="Gene3D" id="2.60.40.4270">
    <property type="entry name" value="Listeria-Bacteroides repeat domain"/>
    <property type="match status" value="2"/>
</dbReference>
<evidence type="ECO:0000256" key="2">
    <source>
        <dbReference type="SAM" id="MobiDB-lite"/>
    </source>
</evidence>
<dbReference type="EMBL" id="JBHSMH010000023">
    <property type="protein sequence ID" value="MFC5469009.1"/>
    <property type="molecule type" value="Genomic_DNA"/>
</dbReference>
<dbReference type="PANTHER" id="PTHR43308">
    <property type="entry name" value="OUTER MEMBRANE PROTEIN ALPHA-RELATED"/>
    <property type="match status" value="1"/>
</dbReference>
<dbReference type="PANTHER" id="PTHR43308:SF5">
    <property type="entry name" value="S-LAYER PROTEIN _ PEPTIDOGLYCAN ENDO-BETA-N-ACETYLGLUCOSAMINIDASE"/>
    <property type="match status" value="1"/>
</dbReference>
<dbReference type="InterPro" id="IPR001119">
    <property type="entry name" value="SLH_dom"/>
</dbReference>
<organism evidence="4 5">
    <name type="scientific">Cohnella suwonensis</name>
    <dbReference type="NCBI Taxonomy" id="696072"/>
    <lineage>
        <taxon>Bacteria</taxon>
        <taxon>Bacillati</taxon>
        <taxon>Bacillota</taxon>
        <taxon>Bacilli</taxon>
        <taxon>Bacillales</taxon>
        <taxon>Paenibacillaceae</taxon>
        <taxon>Cohnella</taxon>
    </lineage>
</organism>
<dbReference type="Pfam" id="PF09479">
    <property type="entry name" value="Flg_new"/>
    <property type="match status" value="2"/>
</dbReference>
<sequence>MGNKAAAIILAMLLVWGAIPGLLAPREGKAYAADMVQVWETAGDAGFSAGNASYTSSFVYDGTPYVAYKDGANRGRVTVKKYESGSDSWVTVGSSGFSAGQASETSLFVYNGIPYVAYKDGGNSSRATVMKYDGSNWVTVGSAGFSTGTASSTSLYVYNGTPYVAYMDGGNSSRAAVKKYDGSNWVTVGSDGFSSGGSSYTTLFVYNGTPYVAYTDAGYGYRTTVKKYNGSDWETVGGEGFTTGATWSPSLYVYDGTPYVAYSDGGNSWKAEVMKYDGSSWVNVGDAGFSAGTANGTSLYVYDGNPYVAYSDGGNSWKATVMKYDGSSWATVGSAGFSEDEAAVESLYVYEGIPYVAYEDHLNKATVMRLNTAMASPGLTADTTDLDQSHDIEITFTDDAAWRAAITKVKDNTTSRLLTEGTDYTLSEGKLTIKAGVLAEEGDHKIVIRATGCANATVVQTMSSVFAQAGTADDPYLIATAGQLYSVRNHLDAGFYFKLTSDIDLSRYAAGEGWLPIGDGNKPFKGNMDGNGYVITGLTIHRLGSNDYVGLFGYANNAGLSNMKLINVNVTGIYSVGGLVGLNSSGTISGSFVTGSVSGTSGLGSKVGGLVGNSSGTISDSYAAASVSGETSYSPIYTSSIGGMVGTNNGTISDSYATGSVEGSSRYVGGLVGYTPGGTISGSYAAGPVTVTSSQNVGGLVGYTEGGTISNSFYDKDTTGQTDTGKGDGQSTEELKTQSTYTEASWDFDSVWGIHSQANNGYPYLQALAFTVTYNSNGGTAENSQPVAYGGTATEPVAPTKTDYTFRGWYADSGLTTAFDFATPITKDTTLYAKWTANRLTVSFESNGGTAVSSQTVTYESVATEPEAPTRTGYTFGGWHADSGLTTAFDFAAPITADTTIYAQWFSTNAMLSGLSVDQGTLSPSFTPSNLNYNVDLDYAMSSLNVSFVQADPAQTVSVTGAVYQTVTGAVYTYQASGLTVGSNPIRIGVTAQDGTENVYTVTVNRASGSNADLSGLALSSGTLSPGFASGTTAYAAGVANGISSLTVTPTASDSRAAITINGQSVISGQPSGAINLAAGDNPVTIEVTARDGTKKTYTVTVNRASSSSGSGGGGSGDVSPITSKDGKLTLPAGRTGEVSLDNAIVISIPTGASSKQLDLTIEIVSNTQSVMSNGEILSSPVYELLKNFSENFSKPVTLTLSFDQAKVKSGQTVAVFYYDEAKKIWVKVEGGKINGNRISAEVDHFTKFTVLVVDGKTGLAVTEETPTETPTEETTDAAFRDVAGHWAEASIKQAVSTGFVAGYADGTFKPNRTVTRAEFAVMLVRALKLQGEGAELSFTDTKEIGAWARQAVALAVQAGIIKGFNDGTFRPNAEITRSEMAAMIAGALELPIDANAATGFADDKQIPKWAKGAVDAIQKQGLVKGKGSGEFDPSGKTTRAEAVTVLLNMTR</sequence>
<proteinExistence type="predicted"/>
<evidence type="ECO:0000313" key="4">
    <source>
        <dbReference type="EMBL" id="MFC5469009.1"/>
    </source>
</evidence>
<feature type="region of interest" description="Disordered" evidence="2">
    <location>
        <begin position="711"/>
        <end position="737"/>
    </location>
</feature>
<feature type="domain" description="SLH" evidence="3">
    <location>
        <begin position="1339"/>
        <end position="1399"/>
    </location>
</feature>
<dbReference type="InterPro" id="IPR025883">
    <property type="entry name" value="Cadherin-like_domain"/>
</dbReference>
<accession>A0ABW0LTA2</accession>
<dbReference type="PROSITE" id="PS51272">
    <property type="entry name" value="SLH"/>
    <property type="match status" value="3"/>
</dbReference>
<dbReference type="Gene3D" id="2.60.220.30">
    <property type="match status" value="1"/>
</dbReference>
<evidence type="ECO:0000313" key="5">
    <source>
        <dbReference type="Proteomes" id="UP001596105"/>
    </source>
</evidence>
<dbReference type="InterPro" id="IPR011432">
    <property type="entry name" value="Shr-like_HID"/>
</dbReference>
<dbReference type="Pfam" id="PF07550">
    <property type="entry name" value="Shr-like_HID"/>
    <property type="match status" value="1"/>
</dbReference>
<gene>
    <name evidence="4" type="ORF">ACFPPD_09765</name>
</gene>
<dbReference type="InterPro" id="IPR051465">
    <property type="entry name" value="Cell_Envelope_Struct_Comp"/>
</dbReference>
<dbReference type="InterPro" id="IPR042229">
    <property type="entry name" value="Listeria/Bacterioides_rpt_sf"/>
</dbReference>
<protein>
    <submittedName>
        <fullName evidence="4">S-layer homology domain-containing protein</fullName>
    </submittedName>
</protein>
<dbReference type="RefSeq" id="WP_209749154.1">
    <property type="nucleotide sequence ID" value="NZ_JBHSMH010000023.1"/>
</dbReference>
<evidence type="ECO:0000256" key="1">
    <source>
        <dbReference type="ARBA" id="ARBA00004196"/>
    </source>
</evidence>
<keyword evidence="5" id="KW-1185">Reference proteome</keyword>
<dbReference type="InterPro" id="IPR013378">
    <property type="entry name" value="InlB-like_B-rpt"/>
</dbReference>
<dbReference type="NCBIfam" id="TIGR02543">
    <property type="entry name" value="List_Bact_rpt"/>
    <property type="match status" value="2"/>
</dbReference>